<gene>
    <name evidence="1" type="ORF">K441DRAFT_646881</name>
</gene>
<dbReference type="Proteomes" id="UP000250078">
    <property type="component" value="Unassembled WGS sequence"/>
</dbReference>
<reference evidence="1 2" key="1">
    <citation type="journal article" date="2016" name="Nat. Commun.">
        <title>Ectomycorrhizal ecology is imprinted in the genome of the dominant symbiotic fungus Cenococcum geophilum.</title>
        <authorList>
            <consortium name="DOE Joint Genome Institute"/>
            <person name="Peter M."/>
            <person name="Kohler A."/>
            <person name="Ohm R.A."/>
            <person name="Kuo A."/>
            <person name="Krutzmann J."/>
            <person name="Morin E."/>
            <person name="Arend M."/>
            <person name="Barry K.W."/>
            <person name="Binder M."/>
            <person name="Choi C."/>
            <person name="Clum A."/>
            <person name="Copeland A."/>
            <person name="Grisel N."/>
            <person name="Haridas S."/>
            <person name="Kipfer T."/>
            <person name="LaButti K."/>
            <person name="Lindquist E."/>
            <person name="Lipzen A."/>
            <person name="Maire R."/>
            <person name="Meier B."/>
            <person name="Mihaltcheva S."/>
            <person name="Molinier V."/>
            <person name="Murat C."/>
            <person name="Poggeler S."/>
            <person name="Quandt C.A."/>
            <person name="Sperisen C."/>
            <person name="Tritt A."/>
            <person name="Tisserant E."/>
            <person name="Crous P.W."/>
            <person name="Henrissat B."/>
            <person name="Nehls U."/>
            <person name="Egli S."/>
            <person name="Spatafora J.W."/>
            <person name="Grigoriev I.V."/>
            <person name="Martin F.M."/>
        </authorList>
    </citation>
    <scope>NUCLEOTIDE SEQUENCE [LARGE SCALE GENOMIC DNA]</scope>
    <source>
        <strain evidence="1 2">1.58</strain>
    </source>
</reference>
<accession>A0ACC8EQB7</accession>
<name>A0ACC8EQB7_9PEZI</name>
<evidence type="ECO:0000313" key="1">
    <source>
        <dbReference type="EMBL" id="OCK88452.1"/>
    </source>
</evidence>
<sequence length="160" mass="18231">MAKKFSKPKGETRTSFMFPSFHQDVVNAVSDEIASTRFHKNDSNRDSNNEYSTHVMGKFRCNNDACSAGGWGSKKVAILIRGYPKNGYNAVVFNQRCKSCNRLGTLTLDKKSYVDRVAYRLKKWAGIPMEQQYYVQKEGLPHEKDLCEGCKRGVCRQTND</sequence>
<evidence type="ECO:0000313" key="2">
    <source>
        <dbReference type="Proteomes" id="UP000250078"/>
    </source>
</evidence>
<organism evidence="1 2">
    <name type="scientific">Cenococcum geophilum 1.58</name>
    <dbReference type="NCBI Taxonomy" id="794803"/>
    <lineage>
        <taxon>Eukaryota</taxon>
        <taxon>Fungi</taxon>
        <taxon>Dikarya</taxon>
        <taxon>Ascomycota</taxon>
        <taxon>Pezizomycotina</taxon>
        <taxon>Dothideomycetes</taxon>
        <taxon>Pleosporomycetidae</taxon>
        <taxon>Gloniales</taxon>
        <taxon>Gloniaceae</taxon>
        <taxon>Cenococcum</taxon>
    </lineage>
</organism>
<keyword evidence="2" id="KW-1185">Reference proteome</keyword>
<proteinExistence type="predicted"/>
<dbReference type="EMBL" id="KV748243">
    <property type="protein sequence ID" value="OCK88452.1"/>
    <property type="molecule type" value="Genomic_DNA"/>
</dbReference>
<protein>
    <submittedName>
        <fullName evidence="1">Uncharacterized protein</fullName>
    </submittedName>
</protein>